<reference evidence="6 7" key="1">
    <citation type="submission" date="2018-07" db="EMBL/GenBank/DDBJ databases">
        <title>High-quality-draft genome sequence of Gaiella occulta.</title>
        <authorList>
            <person name="Severino R."/>
            <person name="Froufe H.J.C."/>
            <person name="Rainey F.A."/>
            <person name="Barroso C."/>
            <person name="Albuquerque L."/>
            <person name="Lobo-Da-Cunha A."/>
            <person name="Da Costa M.S."/>
            <person name="Egas C."/>
        </authorList>
    </citation>
    <scope>NUCLEOTIDE SEQUENCE [LARGE SCALE GENOMIC DNA]</scope>
    <source>
        <strain evidence="6 7">F2-233</strain>
    </source>
</reference>
<dbReference type="EC" id="3.1.3.48" evidence="2"/>
<dbReference type="InterPro" id="IPR016195">
    <property type="entry name" value="Pol/histidinol_Pase-like"/>
</dbReference>
<dbReference type="AlphaFoldDB" id="A0A7M2YZD5"/>
<dbReference type="SUPFAM" id="SSF89550">
    <property type="entry name" value="PHP domain-like"/>
    <property type="match status" value="1"/>
</dbReference>
<evidence type="ECO:0000313" key="6">
    <source>
        <dbReference type="EMBL" id="RDI74869.1"/>
    </source>
</evidence>
<name>A0A7M2YZD5_9ACTN</name>
<dbReference type="InterPro" id="IPR016667">
    <property type="entry name" value="Caps_polysacc_synth_CpsB/CapC"/>
</dbReference>
<sequence length="256" mass="26810">MAVIDLHSHILPGLDDGARNLEEAIEIARSMADDGVGVVSATPHVRDDYPTSPDAMEAALGLVRSAVAEAGIALDVRGGGEIALDRLGSLADDSLARFGLGGNPRLLLLEYPYHGRPLGLEHECARLRQRGIVTVIAHPERNLSVQERPGDLEEVVRAGAVVQLTAASVDGRLGRASAGCARRLLELELAHLIASDAHAAGVREAGMSQAAAAVGGGELARWLTSDVPAALLEGDELPARPAGLRRRGGLLGRLRR</sequence>
<dbReference type="PANTHER" id="PTHR39181">
    <property type="entry name" value="TYROSINE-PROTEIN PHOSPHATASE YWQE"/>
    <property type="match status" value="1"/>
</dbReference>
<evidence type="ECO:0000256" key="2">
    <source>
        <dbReference type="ARBA" id="ARBA00013064"/>
    </source>
</evidence>
<dbReference type="Proteomes" id="UP000254134">
    <property type="component" value="Unassembled WGS sequence"/>
</dbReference>
<accession>A0A7M2YZD5</accession>
<dbReference type="Gene3D" id="3.20.20.140">
    <property type="entry name" value="Metal-dependent hydrolases"/>
    <property type="match status" value="1"/>
</dbReference>
<comment type="catalytic activity">
    <reaction evidence="5">
        <text>O-phospho-L-tyrosyl-[protein] + H2O = L-tyrosyl-[protein] + phosphate</text>
        <dbReference type="Rhea" id="RHEA:10684"/>
        <dbReference type="Rhea" id="RHEA-COMP:10136"/>
        <dbReference type="Rhea" id="RHEA-COMP:20101"/>
        <dbReference type="ChEBI" id="CHEBI:15377"/>
        <dbReference type="ChEBI" id="CHEBI:43474"/>
        <dbReference type="ChEBI" id="CHEBI:46858"/>
        <dbReference type="ChEBI" id="CHEBI:61978"/>
        <dbReference type="EC" id="3.1.3.48"/>
    </reaction>
</comment>
<organism evidence="6 7">
    <name type="scientific">Gaiella occulta</name>
    <dbReference type="NCBI Taxonomy" id="1002870"/>
    <lineage>
        <taxon>Bacteria</taxon>
        <taxon>Bacillati</taxon>
        <taxon>Actinomycetota</taxon>
        <taxon>Thermoleophilia</taxon>
        <taxon>Gaiellales</taxon>
        <taxon>Gaiellaceae</taxon>
        <taxon>Gaiella</taxon>
    </lineage>
</organism>
<dbReference type="PIRSF" id="PIRSF016557">
    <property type="entry name" value="Caps_synth_CpsB"/>
    <property type="match status" value="1"/>
</dbReference>
<protein>
    <recommendedName>
        <fullName evidence="2">protein-tyrosine-phosphatase</fullName>
        <ecNumber evidence="2">3.1.3.48</ecNumber>
    </recommendedName>
</protein>
<proteinExistence type="inferred from homology"/>
<dbReference type="EMBL" id="QQZY01000003">
    <property type="protein sequence ID" value="RDI74869.1"/>
    <property type="molecule type" value="Genomic_DNA"/>
</dbReference>
<keyword evidence="7" id="KW-1185">Reference proteome</keyword>
<keyword evidence="4" id="KW-0904">Protein phosphatase</keyword>
<evidence type="ECO:0000256" key="1">
    <source>
        <dbReference type="ARBA" id="ARBA00005750"/>
    </source>
</evidence>
<comment type="caution">
    <text evidence="6">The sequence shown here is derived from an EMBL/GenBank/DDBJ whole genome shotgun (WGS) entry which is preliminary data.</text>
</comment>
<reference evidence="7" key="2">
    <citation type="journal article" date="2019" name="MicrobiologyOpen">
        <title>High-quality draft genome sequence of Gaiella occulta isolated from a 150 meter deep mineral water borehole and comparison with the genome sequences of other deep-branching lineages of the phylum Actinobacteria.</title>
        <authorList>
            <person name="Severino R."/>
            <person name="Froufe H.J.C."/>
            <person name="Barroso C."/>
            <person name="Albuquerque L."/>
            <person name="Lobo-da-Cunha A."/>
            <person name="da Costa M.S."/>
            <person name="Egas C."/>
        </authorList>
    </citation>
    <scope>NUCLEOTIDE SEQUENCE [LARGE SCALE GENOMIC DNA]</scope>
    <source>
        <strain evidence="7">F2-233</strain>
    </source>
</reference>
<evidence type="ECO:0000256" key="4">
    <source>
        <dbReference type="ARBA" id="ARBA00022912"/>
    </source>
</evidence>
<comment type="similarity">
    <text evidence="1">Belongs to the metallo-dependent hydrolases superfamily. CpsB/CapC family.</text>
</comment>
<dbReference type="PANTHER" id="PTHR39181:SF1">
    <property type="entry name" value="TYROSINE-PROTEIN PHOSPHATASE YWQE"/>
    <property type="match status" value="1"/>
</dbReference>
<dbReference type="GO" id="GO:0004725">
    <property type="term" value="F:protein tyrosine phosphatase activity"/>
    <property type="evidence" value="ECO:0007669"/>
    <property type="project" value="UniProtKB-EC"/>
</dbReference>
<dbReference type="GO" id="GO:0030145">
    <property type="term" value="F:manganese ion binding"/>
    <property type="evidence" value="ECO:0007669"/>
    <property type="project" value="InterPro"/>
</dbReference>
<evidence type="ECO:0000256" key="5">
    <source>
        <dbReference type="ARBA" id="ARBA00051722"/>
    </source>
</evidence>
<evidence type="ECO:0000256" key="3">
    <source>
        <dbReference type="ARBA" id="ARBA00022801"/>
    </source>
</evidence>
<evidence type="ECO:0000313" key="7">
    <source>
        <dbReference type="Proteomes" id="UP000254134"/>
    </source>
</evidence>
<keyword evidence="3" id="KW-0378">Hydrolase</keyword>
<dbReference type="Pfam" id="PF19567">
    <property type="entry name" value="CpsB_CapC"/>
    <property type="match status" value="1"/>
</dbReference>
<gene>
    <name evidence="6" type="ORF">Gocc_1758</name>
</gene>